<sequence length="322" mass="37918">MCFIHQITRKQNTLSENYGKFVNTLFNKLMKRAIPIWQLKDNISGVRIDKIDSSYISVLLESISELHRNDYFICIMLTTGKAELLVDFKKIEVKKEKLLFLVPGQIRRAIHFDTNSKGWILFLDNKIVDDHARLMIEDSLFKEPLLSLSQSELEWYLQYFTLLFNTYNDYTFASFHKSAVYSLAMPCIYKIAAAFQATAESLSKQYSQRKIELTKKYKRLVRNHYRDLKKPSDYAGLMHYSTTYLNDTIKSVTGFKATYFIQQEMLRESQRLLCYTDLSIKEISTELGYDDPKYFNRIFTKLTNVSPGRFRKDFKSHNTVKT</sequence>
<name>A0A4U9V5K0_9SPHI</name>
<dbReference type="SUPFAM" id="SSF46689">
    <property type="entry name" value="Homeodomain-like"/>
    <property type="match status" value="1"/>
</dbReference>
<proteinExistence type="predicted"/>
<evidence type="ECO:0000259" key="4">
    <source>
        <dbReference type="PROSITE" id="PS01124"/>
    </source>
</evidence>
<dbReference type="Pfam" id="PF12833">
    <property type="entry name" value="HTH_18"/>
    <property type="match status" value="1"/>
</dbReference>
<dbReference type="PANTHER" id="PTHR43280:SF32">
    <property type="entry name" value="TRANSCRIPTIONAL REGULATORY PROTEIN"/>
    <property type="match status" value="1"/>
</dbReference>
<accession>A0A4U9V5K0</accession>
<dbReference type="GO" id="GO:0003700">
    <property type="term" value="F:DNA-binding transcription factor activity"/>
    <property type="evidence" value="ECO:0007669"/>
    <property type="project" value="InterPro"/>
</dbReference>
<dbReference type="PROSITE" id="PS01124">
    <property type="entry name" value="HTH_ARAC_FAMILY_2"/>
    <property type="match status" value="1"/>
</dbReference>
<keyword evidence="3" id="KW-0804">Transcription</keyword>
<gene>
    <name evidence="5" type="primary">btr_6</name>
    <name evidence="5" type="ORF">NCTC11429_02459</name>
</gene>
<evidence type="ECO:0000256" key="3">
    <source>
        <dbReference type="ARBA" id="ARBA00023163"/>
    </source>
</evidence>
<dbReference type="KEGG" id="stha:NCTC11429_02459"/>
<dbReference type="STRING" id="1123265.GCA_000686625_03842"/>
<protein>
    <submittedName>
        <fullName evidence="5">Bacillibactin transport regulator</fullName>
    </submittedName>
</protein>
<organism evidence="5 6">
    <name type="scientific">Sphingobacterium thalpophilum</name>
    <dbReference type="NCBI Taxonomy" id="259"/>
    <lineage>
        <taxon>Bacteria</taxon>
        <taxon>Pseudomonadati</taxon>
        <taxon>Bacteroidota</taxon>
        <taxon>Sphingobacteriia</taxon>
        <taxon>Sphingobacteriales</taxon>
        <taxon>Sphingobacteriaceae</taxon>
        <taxon>Sphingobacterium</taxon>
    </lineage>
</organism>
<dbReference type="GO" id="GO:0043565">
    <property type="term" value="F:sequence-specific DNA binding"/>
    <property type="evidence" value="ECO:0007669"/>
    <property type="project" value="InterPro"/>
</dbReference>
<feature type="domain" description="HTH araC/xylS-type" evidence="4">
    <location>
        <begin position="215"/>
        <end position="313"/>
    </location>
</feature>
<dbReference type="Proteomes" id="UP000308196">
    <property type="component" value="Chromosome"/>
</dbReference>
<dbReference type="AlphaFoldDB" id="A0A4U9V5K0"/>
<dbReference type="EMBL" id="LR590484">
    <property type="protein sequence ID" value="VTR41103.1"/>
    <property type="molecule type" value="Genomic_DNA"/>
</dbReference>
<dbReference type="InterPro" id="IPR018060">
    <property type="entry name" value="HTH_AraC"/>
</dbReference>
<evidence type="ECO:0000313" key="6">
    <source>
        <dbReference type="Proteomes" id="UP000308196"/>
    </source>
</evidence>
<dbReference type="PANTHER" id="PTHR43280">
    <property type="entry name" value="ARAC-FAMILY TRANSCRIPTIONAL REGULATOR"/>
    <property type="match status" value="1"/>
</dbReference>
<evidence type="ECO:0000313" key="5">
    <source>
        <dbReference type="EMBL" id="VTR41103.1"/>
    </source>
</evidence>
<keyword evidence="1" id="KW-0805">Transcription regulation</keyword>
<evidence type="ECO:0000256" key="2">
    <source>
        <dbReference type="ARBA" id="ARBA00023125"/>
    </source>
</evidence>
<dbReference type="SMART" id="SM00342">
    <property type="entry name" value="HTH_ARAC"/>
    <property type="match status" value="1"/>
</dbReference>
<evidence type="ECO:0000256" key="1">
    <source>
        <dbReference type="ARBA" id="ARBA00023015"/>
    </source>
</evidence>
<reference evidence="5 6" key="1">
    <citation type="submission" date="2019-05" db="EMBL/GenBank/DDBJ databases">
        <authorList>
            <consortium name="Pathogen Informatics"/>
        </authorList>
    </citation>
    <scope>NUCLEOTIDE SEQUENCE [LARGE SCALE GENOMIC DNA]</scope>
    <source>
        <strain evidence="5 6">NCTC11429</strain>
    </source>
</reference>
<keyword evidence="2" id="KW-0238">DNA-binding</keyword>
<dbReference type="Gene3D" id="1.10.10.60">
    <property type="entry name" value="Homeodomain-like"/>
    <property type="match status" value="1"/>
</dbReference>
<dbReference type="InterPro" id="IPR009057">
    <property type="entry name" value="Homeodomain-like_sf"/>
</dbReference>